<proteinExistence type="predicted"/>
<comment type="caution">
    <text evidence="1">The sequence shown here is derived from an EMBL/GenBank/DDBJ whole genome shotgun (WGS) entry which is preliminary data.</text>
</comment>
<gene>
    <name evidence="1" type="ORF">PHMEG_00014341</name>
</gene>
<protein>
    <submittedName>
        <fullName evidence="1">Cleavage inducible protein</fullName>
    </submittedName>
</protein>
<dbReference type="EMBL" id="NBNE01001831">
    <property type="protein sequence ID" value="OWZ12486.1"/>
    <property type="molecule type" value="Genomic_DNA"/>
</dbReference>
<keyword evidence="2" id="KW-1185">Reference proteome</keyword>
<dbReference type="Proteomes" id="UP000198211">
    <property type="component" value="Unassembled WGS sequence"/>
</dbReference>
<organism evidence="1 2">
    <name type="scientific">Phytophthora megakarya</name>
    <dbReference type="NCBI Taxonomy" id="4795"/>
    <lineage>
        <taxon>Eukaryota</taxon>
        <taxon>Sar</taxon>
        <taxon>Stramenopiles</taxon>
        <taxon>Oomycota</taxon>
        <taxon>Peronosporomycetes</taxon>
        <taxon>Peronosporales</taxon>
        <taxon>Peronosporaceae</taxon>
        <taxon>Phytophthora</taxon>
    </lineage>
</organism>
<sequence>MYIDEATAQRRFVSAFIKGYSALHSPHQHIPTEIIPDTFDEVTKRDVHNFLIADITNNKNHVYCYDECAQVFGCTIT</sequence>
<evidence type="ECO:0000313" key="2">
    <source>
        <dbReference type="Proteomes" id="UP000198211"/>
    </source>
</evidence>
<dbReference type="AlphaFoldDB" id="A0A225W472"/>
<reference evidence="2" key="1">
    <citation type="submission" date="2017-03" db="EMBL/GenBank/DDBJ databases">
        <title>Phytopthora megakarya and P. palmivora, two closely related causual agents of cacao black pod achieved similar genome size and gene model numbers by different mechanisms.</title>
        <authorList>
            <person name="Ali S."/>
            <person name="Shao J."/>
            <person name="Larry D.J."/>
            <person name="Kronmiller B."/>
            <person name="Shen D."/>
            <person name="Strem M.D."/>
            <person name="Melnick R.L."/>
            <person name="Guiltinan M.J."/>
            <person name="Tyler B.M."/>
            <person name="Meinhardt L.W."/>
            <person name="Bailey B.A."/>
        </authorList>
    </citation>
    <scope>NUCLEOTIDE SEQUENCE [LARGE SCALE GENOMIC DNA]</scope>
    <source>
        <strain evidence="2">zdho120</strain>
    </source>
</reference>
<name>A0A225W472_9STRA</name>
<accession>A0A225W472</accession>
<evidence type="ECO:0000313" key="1">
    <source>
        <dbReference type="EMBL" id="OWZ12486.1"/>
    </source>
</evidence>